<evidence type="ECO:0000256" key="2">
    <source>
        <dbReference type="ARBA" id="ARBA00022692"/>
    </source>
</evidence>
<evidence type="ECO:0000256" key="5">
    <source>
        <dbReference type="SAM" id="Phobius"/>
    </source>
</evidence>
<dbReference type="InterPro" id="IPR036259">
    <property type="entry name" value="MFS_trans_sf"/>
</dbReference>
<evidence type="ECO:0000259" key="6">
    <source>
        <dbReference type="PROSITE" id="PS50850"/>
    </source>
</evidence>
<feature type="transmembrane region" description="Helical" evidence="5">
    <location>
        <begin position="235"/>
        <end position="255"/>
    </location>
</feature>
<dbReference type="EMBL" id="CAJFCV020000005">
    <property type="protein sequence ID" value="CAG9122475.1"/>
    <property type="molecule type" value="Genomic_DNA"/>
</dbReference>
<feature type="transmembrane region" description="Helical" evidence="5">
    <location>
        <begin position="411"/>
        <end position="432"/>
    </location>
</feature>
<feature type="transmembrane region" description="Helical" evidence="5">
    <location>
        <begin position="378"/>
        <end position="399"/>
    </location>
</feature>
<dbReference type="Gene3D" id="1.20.1250.20">
    <property type="entry name" value="MFS general substrate transporter like domains"/>
    <property type="match status" value="1"/>
</dbReference>
<dbReference type="GO" id="GO:0016020">
    <property type="term" value="C:membrane"/>
    <property type="evidence" value="ECO:0007669"/>
    <property type="project" value="UniProtKB-SubCell"/>
</dbReference>
<feature type="transmembrane region" description="Helical" evidence="5">
    <location>
        <begin position="261"/>
        <end position="280"/>
    </location>
</feature>
<reference evidence="7" key="1">
    <citation type="submission" date="2020-09" db="EMBL/GenBank/DDBJ databases">
        <authorList>
            <person name="Kikuchi T."/>
        </authorList>
    </citation>
    <scope>NUCLEOTIDE SEQUENCE</scope>
    <source>
        <strain evidence="7">Ka4C1</strain>
    </source>
</reference>
<proteinExistence type="predicted"/>
<dbReference type="Pfam" id="PF00083">
    <property type="entry name" value="Sugar_tr"/>
    <property type="match status" value="1"/>
</dbReference>
<dbReference type="PANTHER" id="PTHR24064">
    <property type="entry name" value="SOLUTE CARRIER FAMILY 22 MEMBER"/>
    <property type="match status" value="1"/>
</dbReference>
<dbReference type="SUPFAM" id="SSF103473">
    <property type="entry name" value="MFS general substrate transporter"/>
    <property type="match status" value="1"/>
</dbReference>
<dbReference type="Proteomes" id="UP000659654">
    <property type="component" value="Unassembled WGS sequence"/>
</dbReference>
<organism evidence="7 8">
    <name type="scientific">Bursaphelenchus xylophilus</name>
    <name type="common">Pinewood nematode worm</name>
    <name type="synonym">Aphelenchoides xylophilus</name>
    <dbReference type="NCBI Taxonomy" id="6326"/>
    <lineage>
        <taxon>Eukaryota</taxon>
        <taxon>Metazoa</taxon>
        <taxon>Ecdysozoa</taxon>
        <taxon>Nematoda</taxon>
        <taxon>Chromadorea</taxon>
        <taxon>Rhabditida</taxon>
        <taxon>Tylenchina</taxon>
        <taxon>Tylenchomorpha</taxon>
        <taxon>Aphelenchoidea</taxon>
        <taxon>Aphelenchoididae</taxon>
        <taxon>Bursaphelenchus</taxon>
    </lineage>
</organism>
<keyword evidence="8" id="KW-1185">Reference proteome</keyword>
<dbReference type="Proteomes" id="UP000582659">
    <property type="component" value="Unassembled WGS sequence"/>
</dbReference>
<protein>
    <submittedName>
        <fullName evidence="7">(pine wood nematode) hypothetical protein</fullName>
    </submittedName>
</protein>
<keyword evidence="4 5" id="KW-0472">Membrane</keyword>
<dbReference type="PROSITE" id="PS50850">
    <property type="entry name" value="MFS"/>
    <property type="match status" value="1"/>
</dbReference>
<sequence>MPLLSRISPNADNLLLIPLSARINKQKMGKNKMEETEEFVNKDVGQELKQLKLDDLFRLGKYAALVSITAEFLILLQLGNMFYMMYAGVEPGLVSCGPVNLQNFTHRKDRCEAFAQAKDRYKCTPELNIQFNSVSSDWNYICADVRQVKRSISWQMLAIIPGAVIGGQLSDLYGRRRIMLVGILCVMVCQVLVYFSPDLLWFTIIRSITQLFNGGIIAIQMVFTVENLPKNHRFWLTNLITWSPNMIVYALMAWATQNWQHLTLLMAALCIPAWIFLFFLSESPRFLIQKHRFDDAKRELQRIARIDGVVVAEEMMERVVESERALQTQKKKSKYSFIHLFYTCRLARYTVALAFSLLTTSMLNYSLIFNMEKLSGSIYLNTIFMGLFRYGVNFAAIAADKNFKWLGRKAVHGFAEGVSILALVLLITLYVLDIQTQYRSLITVTIILVLGMTTLLYVSNGLLSSELFPTGIRNLSFSFGQVFSRIGVVIAPQLFFLADFWSPLPYITLVVIASLDFILFYFNTEETKGKPMPDSMPPREQSWLGRKKLDQELLDVEKKTENN</sequence>
<feature type="transmembrane region" description="Helical" evidence="5">
    <location>
        <begin position="178"/>
        <end position="195"/>
    </location>
</feature>
<accession>A0A7I8X6D3</accession>
<evidence type="ECO:0000256" key="3">
    <source>
        <dbReference type="ARBA" id="ARBA00022989"/>
    </source>
</evidence>
<feature type="transmembrane region" description="Helical" evidence="5">
    <location>
        <begin position="201"/>
        <end position="223"/>
    </location>
</feature>
<dbReference type="InterPro" id="IPR005828">
    <property type="entry name" value="MFS_sugar_transport-like"/>
</dbReference>
<dbReference type="SMR" id="A0A7I8X6D3"/>
<feature type="transmembrane region" description="Helical" evidence="5">
    <location>
        <begin position="479"/>
        <end position="498"/>
    </location>
</feature>
<evidence type="ECO:0000313" key="8">
    <source>
        <dbReference type="Proteomes" id="UP000659654"/>
    </source>
</evidence>
<dbReference type="InterPro" id="IPR005829">
    <property type="entry name" value="Sugar_transporter_CS"/>
</dbReference>
<dbReference type="InterPro" id="IPR020846">
    <property type="entry name" value="MFS_dom"/>
</dbReference>
<feature type="transmembrane region" description="Helical" evidence="5">
    <location>
        <begin position="438"/>
        <end position="458"/>
    </location>
</feature>
<dbReference type="EMBL" id="CAJFDI010000005">
    <property type="protein sequence ID" value="CAD5231345.1"/>
    <property type="molecule type" value="Genomic_DNA"/>
</dbReference>
<keyword evidence="2 5" id="KW-0812">Transmembrane</keyword>
<comment type="caution">
    <text evidence="7">The sequence shown here is derived from an EMBL/GenBank/DDBJ whole genome shotgun (WGS) entry which is preliminary data.</text>
</comment>
<feature type="transmembrane region" description="Helical" evidence="5">
    <location>
        <begin position="337"/>
        <end position="358"/>
    </location>
</feature>
<feature type="transmembrane region" description="Helical" evidence="5">
    <location>
        <begin position="62"/>
        <end position="83"/>
    </location>
</feature>
<feature type="transmembrane region" description="Helical" evidence="5">
    <location>
        <begin position="504"/>
        <end position="522"/>
    </location>
</feature>
<keyword evidence="3 5" id="KW-1133">Transmembrane helix</keyword>
<feature type="domain" description="Major facilitator superfamily (MFS) profile" evidence="6">
    <location>
        <begin position="72"/>
        <end position="528"/>
    </location>
</feature>
<evidence type="ECO:0000313" key="7">
    <source>
        <dbReference type="EMBL" id="CAD5231345.1"/>
    </source>
</evidence>
<dbReference type="PROSITE" id="PS00216">
    <property type="entry name" value="SUGAR_TRANSPORT_1"/>
    <property type="match status" value="1"/>
</dbReference>
<evidence type="ECO:0000256" key="4">
    <source>
        <dbReference type="ARBA" id="ARBA00023136"/>
    </source>
</evidence>
<dbReference type="AlphaFoldDB" id="A0A7I8X6D3"/>
<dbReference type="OrthoDB" id="3936150at2759"/>
<comment type="subcellular location">
    <subcellularLocation>
        <location evidence="1">Membrane</location>
        <topology evidence="1">Multi-pass membrane protein</topology>
    </subcellularLocation>
</comment>
<name>A0A7I8X6D3_BURXY</name>
<evidence type="ECO:0000256" key="1">
    <source>
        <dbReference type="ARBA" id="ARBA00004141"/>
    </source>
</evidence>
<gene>
    <name evidence="7" type="ORF">BXYJ_LOCUS11441</name>
</gene>
<dbReference type="GO" id="GO:0022857">
    <property type="term" value="F:transmembrane transporter activity"/>
    <property type="evidence" value="ECO:0007669"/>
    <property type="project" value="InterPro"/>
</dbReference>